<keyword evidence="5" id="KW-0175">Coiled coil</keyword>
<keyword evidence="4" id="KW-0863">Zinc-finger</keyword>
<feature type="compositionally biased region" description="Low complexity" evidence="6">
    <location>
        <begin position="359"/>
        <end position="370"/>
    </location>
</feature>
<feature type="compositionally biased region" description="Low complexity" evidence="6">
    <location>
        <begin position="1375"/>
        <end position="1386"/>
    </location>
</feature>
<evidence type="ECO:0000256" key="4">
    <source>
        <dbReference type="ARBA" id="ARBA00022771"/>
    </source>
</evidence>
<keyword evidence="3" id="KW-0597">Phosphoprotein</keyword>
<keyword evidence="4" id="KW-0862">Zinc</keyword>
<proteinExistence type="predicted"/>
<evidence type="ECO:0000313" key="9">
    <source>
        <dbReference type="Proteomes" id="UP000005237"/>
    </source>
</evidence>
<dbReference type="InterPro" id="IPR035899">
    <property type="entry name" value="DBL_dom_sf"/>
</dbReference>
<feature type="domain" description="DH" evidence="7">
    <location>
        <begin position="658"/>
        <end position="852"/>
    </location>
</feature>
<feature type="compositionally biased region" description="Polar residues" evidence="6">
    <location>
        <begin position="1393"/>
        <end position="1402"/>
    </location>
</feature>
<dbReference type="Pfam" id="PF17838">
    <property type="entry name" value="PH_16"/>
    <property type="match status" value="1"/>
</dbReference>
<evidence type="ECO:0000259" key="7">
    <source>
        <dbReference type="PROSITE" id="PS50010"/>
    </source>
</evidence>
<feature type="compositionally biased region" description="Basic residues" evidence="6">
    <location>
        <begin position="497"/>
        <end position="512"/>
    </location>
</feature>
<keyword evidence="4" id="KW-0479">Metal-binding</keyword>
<dbReference type="InterPro" id="IPR051632">
    <property type="entry name" value="Rho_GEF"/>
</dbReference>
<dbReference type="SUPFAM" id="SSF50729">
    <property type="entry name" value="PH domain-like"/>
    <property type="match status" value="1"/>
</dbReference>
<evidence type="ECO:0000256" key="2">
    <source>
        <dbReference type="ARBA" id="ARBA00022490"/>
    </source>
</evidence>
<dbReference type="Gene3D" id="1.20.900.10">
    <property type="entry name" value="Dbl homology (DH) domain"/>
    <property type="match status" value="1"/>
</dbReference>
<feature type="region of interest" description="Disordered" evidence="6">
    <location>
        <begin position="245"/>
        <end position="272"/>
    </location>
</feature>
<evidence type="ECO:0000256" key="6">
    <source>
        <dbReference type="SAM" id="MobiDB-lite"/>
    </source>
</evidence>
<dbReference type="Gene3D" id="2.30.29.30">
    <property type="entry name" value="Pleckstrin-homology domain (PH domain)/Phosphotyrosine-binding domain (PTB)"/>
    <property type="match status" value="1"/>
</dbReference>
<feature type="compositionally biased region" description="Basic and acidic residues" evidence="6">
    <location>
        <begin position="263"/>
        <end position="272"/>
    </location>
</feature>
<feature type="coiled-coil region" evidence="5">
    <location>
        <begin position="1311"/>
        <end position="1338"/>
    </location>
</feature>
<feature type="region of interest" description="Disordered" evidence="6">
    <location>
        <begin position="426"/>
        <end position="447"/>
    </location>
</feature>
<dbReference type="EnsemblMetazoa" id="CJA07638.1">
    <property type="protein sequence ID" value="CJA07638.1"/>
    <property type="gene ID" value="WBGene00126842"/>
</dbReference>
<dbReference type="GO" id="GO:0005737">
    <property type="term" value="C:cytoplasm"/>
    <property type="evidence" value="ECO:0007669"/>
    <property type="project" value="UniProtKB-SubCell"/>
</dbReference>
<feature type="region of interest" description="Disordered" evidence="6">
    <location>
        <begin position="1149"/>
        <end position="1213"/>
    </location>
</feature>
<keyword evidence="2" id="KW-0963">Cytoplasm</keyword>
<name>A0A8R1HP65_CAEJA</name>
<dbReference type="Pfam" id="PF00621">
    <property type="entry name" value="RhoGEF"/>
    <property type="match status" value="1"/>
</dbReference>
<accession>A0A8R1HP65</accession>
<dbReference type="GO" id="GO:0035023">
    <property type="term" value="P:regulation of Rho protein signal transduction"/>
    <property type="evidence" value="ECO:0007669"/>
    <property type="project" value="TreeGrafter"/>
</dbReference>
<feature type="region of interest" description="Disordered" evidence="6">
    <location>
        <begin position="490"/>
        <end position="523"/>
    </location>
</feature>
<dbReference type="Proteomes" id="UP000005237">
    <property type="component" value="Unassembled WGS sequence"/>
</dbReference>
<keyword evidence="9" id="KW-1185">Reference proteome</keyword>
<evidence type="ECO:0000256" key="1">
    <source>
        <dbReference type="ARBA" id="ARBA00004496"/>
    </source>
</evidence>
<feature type="compositionally biased region" description="Polar residues" evidence="6">
    <location>
        <begin position="1151"/>
        <end position="1168"/>
    </location>
</feature>
<reference evidence="9" key="1">
    <citation type="submission" date="2010-08" db="EMBL/GenBank/DDBJ databases">
        <authorList>
            <consortium name="Caenorhabditis japonica Sequencing Consortium"/>
            <person name="Wilson R.K."/>
        </authorList>
    </citation>
    <scope>NUCLEOTIDE SEQUENCE [LARGE SCALE GENOMIC DNA]</scope>
    <source>
        <strain evidence="9">DF5081</strain>
    </source>
</reference>
<evidence type="ECO:0000256" key="3">
    <source>
        <dbReference type="ARBA" id="ARBA00022553"/>
    </source>
</evidence>
<dbReference type="GO" id="GO:0008270">
    <property type="term" value="F:zinc ion binding"/>
    <property type="evidence" value="ECO:0007669"/>
    <property type="project" value="UniProtKB-KW"/>
</dbReference>
<dbReference type="InterPro" id="IPR000219">
    <property type="entry name" value="DH_dom"/>
</dbReference>
<protein>
    <submittedName>
        <fullName evidence="8">DH domain-containing protein</fullName>
    </submittedName>
</protein>
<evidence type="ECO:0000313" key="8">
    <source>
        <dbReference type="EnsemblMetazoa" id="CJA07638.1"/>
    </source>
</evidence>
<dbReference type="InterPro" id="IPR041020">
    <property type="entry name" value="PH_16"/>
</dbReference>
<dbReference type="SUPFAM" id="SSF48065">
    <property type="entry name" value="DBL homology domain (DH-domain)"/>
    <property type="match status" value="1"/>
</dbReference>
<feature type="region of interest" description="Disordered" evidence="6">
    <location>
        <begin position="1366"/>
        <end position="1403"/>
    </location>
</feature>
<organism evidence="8 9">
    <name type="scientific">Caenorhabditis japonica</name>
    <dbReference type="NCBI Taxonomy" id="281687"/>
    <lineage>
        <taxon>Eukaryota</taxon>
        <taxon>Metazoa</taxon>
        <taxon>Ecdysozoa</taxon>
        <taxon>Nematoda</taxon>
        <taxon>Chromadorea</taxon>
        <taxon>Rhabditida</taxon>
        <taxon>Rhabditina</taxon>
        <taxon>Rhabditomorpha</taxon>
        <taxon>Rhabditoidea</taxon>
        <taxon>Rhabditidae</taxon>
        <taxon>Peloderinae</taxon>
        <taxon>Caenorhabditis</taxon>
    </lineage>
</organism>
<dbReference type="GO" id="GO:0005085">
    <property type="term" value="F:guanyl-nucleotide exchange factor activity"/>
    <property type="evidence" value="ECO:0007669"/>
    <property type="project" value="InterPro"/>
</dbReference>
<feature type="region of interest" description="Disordered" evidence="6">
    <location>
        <begin position="551"/>
        <end position="576"/>
    </location>
</feature>
<sequence>MKASRSIANSLDSLSEFVQNHKNTDSTVANASNDRSRSLGDLLAATSIDAGDSQNGGYDTLATKSLTDSGICAGLINRDNTIDSTSPDGLPTDIVSSPESSYAAISFTSYDPESGVFSNENKNPLDFNRVLIEDRKHPELPAISEESEHEHSVHIPSRSVPPDREIVEHTYPMVHCNSAPSNSSFVTMAMGNKFAHRRVVSDDATNMTQLKRSKEMENIDSVERVSFEKGAQNLKKGRCKSAMLVFQEGRDDSSSSDEENRDGEESRDNEVLIKMSDKSGMNKPIAESFNNCISSVPTISNEPPPVRLSRKVSTVSARKVASEHSWKDKMPPFALAGHTMYSPQSVPSQDTMPRASFHSDGTISGSGSTSPQLCSHDYVESEVTEADCDECTLPFYNLISYASPTTCTLMPLSDICNQNRLSIASSVQTDQSRSPPKAPPGSANSSFVRRSLRKIMKRGTVSTSALADQYGELRNGSLKRRASNASSSFFASAQAHLKPRTKSLKKQRLGKQNKKEKTGSDTFTFGNFFRKKQPTSRPNLNDIISDLDHRATTSRQMPVGGSLSAGNRRSTSTSTLPAFSESGLLENSPLEGLPDHIARMVSPVESIQSSSAKTTSCSDSLFVQLDRFWGKYDLFAAEEYQSWHEKYRHNTLSTKQVKKQDAIYELYMMEKRHCANIAFLLQGYRRRMLEENIISKQDMDILIPDVLEPLLIFHLNVLCRITARMQENYEVSTISDIITEELSLDGGQHTKLCCNAYTDFGVAKERSDVLYHHLMNKNSKFSEFFKKTYSEEPFYKQYDFRPLITKIIGRATKYSLLLETILKNEQPFSEHHDLTKTALDTARSFAHKIDENLSIAHMSMKWDEIRAQIDPASSTNLHVSDPSVPHSTICYSFGLDSLNTASDRKLIHLGEAFIKLSNLPSGSGIHSSSSGKLDKTLIYLVLFDDIIVILCRKGSRLVFMHDQGVMPVQSLLTRTSARGHSIMLISGAKPVLFEISFHTSTERKKWVSHLEAAPKNVPPEGIRMHTDDVDGVLRSRVEAQQESEDKWMRELEELFQTRYAEEKALSNYLEGRLEFFDDVRAHMTKLPFENRCDISNRIREAVKAKFRELRRVRTIPLNQLVEKMGESRDSDLWSYFDERADVADVFDRSSDLTGDSSNSDDSATNCSSRVKPRRIQTFHGTSQPAPIGNAEYKGPGIRRHTTVPRLNTDGGPLSTYRASVDDDFEEEDAQNVKGREDYESDRKVYGEMVMNLPIRQTMRARQASTKLIKEVIGLRRENHLLRNENALTKSRCALLERVRGGTMMSSTASAVDESMEMLRKKEKDIREMQRQMISEREELLGKQKAIELQEKEIQSKWMALQIRLGDQTAPQHIRSPSSSHSSQVSSPIYKTQPPVQLQNSEWSPVLASLATKTETKKLKK</sequence>
<dbReference type="PANTHER" id="PTHR13944:SF21">
    <property type="entry name" value="CYSTS, ISOFORM C"/>
    <property type="match status" value="1"/>
</dbReference>
<evidence type="ECO:0000256" key="5">
    <source>
        <dbReference type="SAM" id="Coils"/>
    </source>
</evidence>
<dbReference type="PANTHER" id="PTHR13944">
    <property type="entry name" value="AGAP007712-PA"/>
    <property type="match status" value="1"/>
</dbReference>
<reference evidence="8" key="2">
    <citation type="submission" date="2022-06" db="UniProtKB">
        <authorList>
            <consortium name="EnsemblMetazoa"/>
        </authorList>
    </citation>
    <scope>IDENTIFICATION</scope>
    <source>
        <strain evidence="8">DF5081</strain>
    </source>
</reference>
<feature type="region of interest" description="Disordered" evidence="6">
    <location>
        <begin position="342"/>
        <end position="371"/>
    </location>
</feature>
<dbReference type="InterPro" id="IPR011993">
    <property type="entry name" value="PH-like_dom_sf"/>
</dbReference>
<dbReference type="PROSITE" id="PS50010">
    <property type="entry name" value="DH_2"/>
    <property type="match status" value="1"/>
</dbReference>
<feature type="compositionally biased region" description="Polar residues" evidence="6">
    <location>
        <begin position="342"/>
        <end position="351"/>
    </location>
</feature>
<dbReference type="SMART" id="SM00325">
    <property type="entry name" value="RhoGEF"/>
    <property type="match status" value="1"/>
</dbReference>
<feature type="compositionally biased region" description="Polar residues" evidence="6">
    <location>
        <begin position="564"/>
        <end position="576"/>
    </location>
</feature>
<comment type="subcellular location">
    <subcellularLocation>
        <location evidence="1">Cytoplasm</location>
    </subcellularLocation>
</comment>